<accession>A0A9R1D668</accession>
<dbReference type="AlphaFoldDB" id="A0A9R1D668"/>
<name>A0A9R1D668_9EURY</name>
<gene>
    <name evidence="1" type="ORF">KM295_10545</name>
</gene>
<protein>
    <submittedName>
        <fullName evidence="1">Uncharacterized protein</fullName>
    </submittedName>
</protein>
<organism evidence="1 2">
    <name type="scientific">Natronomonas aquatica</name>
    <dbReference type="NCBI Taxonomy" id="2841590"/>
    <lineage>
        <taxon>Archaea</taxon>
        <taxon>Methanobacteriati</taxon>
        <taxon>Methanobacteriota</taxon>
        <taxon>Stenosarchaea group</taxon>
        <taxon>Halobacteria</taxon>
        <taxon>Halobacteriales</taxon>
        <taxon>Natronomonadaceae</taxon>
        <taxon>Natronomonas</taxon>
    </lineage>
</organism>
<keyword evidence="2" id="KW-1185">Reference proteome</keyword>
<evidence type="ECO:0000313" key="2">
    <source>
        <dbReference type="Proteomes" id="UP001139494"/>
    </source>
</evidence>
<proteinExistence type="predicted"/>
<dbReference type="EMBL" id="JAHLKM010000014">
    <property type="protein sequence ID" value="MCQ4333911.1"/>
    <property type="molecule type" value="Genomic_DNA"/>
</dbReference>
<dbReference type="Proteomes" id="UP001139494">
    <property type="component" value="Unassembled WGS sequence"/>
</dbReference>
<evidence type="ECO:0000313" key="1">
    <source>
        <dbReference type="EMBL" id="MCQ4333911.1"/>
    </source>
</evidence>
<sequence length="199" mass="21959">MDRRRYVAASMGIVGGTLAGCTALAGETELTEPTESREGHSVRFVYEEEDEDGELLGVYFDGRPDTPWKSVDRIPDAPGFHRLRIGIEQPGNVTLDSYRFRFEPAGDRGANIYLHPPELGHEDTFDTYRDSDWTVVEAEYDDGTTVGTGFEVFVYSDGEGDSGSTPVLAAYELILSGDGYLDGRFVARDRTTIDLGDPE</sequence>
<comment type="caution">
    <text evidence="1">The sequence shown here is derived from an EMBL/GenBank/DDBJ whole genome shotgun (WGS) entry which is preliminary data.</text>
</comment>
<dbReference type="PROSITE" id="PS51257">
    <property type="entry name" value="PROKAR_LIPOPROTEIN"/>
    <property type="match status" value="1"/>
</dbReference>
<dbReference type="RefSeq" id="WP_256029937.1">
    <property type="nucleotide sequence ID" value="NZ_JAHLKM010000014.1"/>
</dbReference>
<reference evidence="1" key="1">
    <citation type="journal article" date="2023" name="Front. Microbiol.">
        <title>Genomic-based phylogenetic and metabolic analyses of the genus Natronomonas, and description of Natronomonas aquatica sp. nov.</title>
        <authorList>
            <person name="Garcia-Roldan A."/>
            <person name="Duran-Viseras A."/>
            <person name="de la Haba R.R."/>
            <person name="Corral P."/>
            <person name="Sanchez-Porro C."/>
            <person name="Ventosa A."/>
        </authorList>
    </citation>
    <scope>NUCLEOTIDE SEQUENCE</scope>
    <source>
        <strain evidence="1">F2-12</strain>
    </source>
</reference>